<sequence>MCANSLAERVLSAAEAYALAQVVVQAGGRLQLQVAGRSMQPILPDQTLVTIADLPATISLGSVVLAKVGQRVVIHRVLWRRQQQYLIAGDACPYFDGWIERSAIVAQAVAWQTPNARLSLNLLRRYAQWILAWLRHGRRWLIKSNYLR</sequence>
<dbReference type="SUPFAM" id="SSF51306">
    <property type="entry name" value="LexA/Signal peptidase"/>
    <property type="match status" value="1"/>
</dbReference>
<dbReference type="InterPro" id="IPR015927">
    <property type="entry name" value="Peptidase_S24_S26A/B/C"/>
</dbReference>
<evidence type="ECO:0000313" key="2">
    <source>
        <dbReference type="EMBL" id="KPL85407.1"/>
    </source>
</evidence>
<reference evidence="2 3" key="1">
    <citation type="submission" date="2015-07" db="EMBL/GenBank/DDBJ databases">
        <title>Whole genome sequence of Herpetosiphon geysericola DSM 7119.</title>
        <authorList>
            <person name="Hemp J."/>
            <person name="Ward L.M."/>
            <person name="Pace L.A."/>
            <person name="Fischer W.W."/>
        </authorList>
    </citation>
    <scope>NUCLEOTIDE SEQUENCE [LARGE SCALE GENOMIC DNA]</scope>
    <source>
        <strain evidence="2 3">DSM 7119</strain>
    </source>
</reference>
<dbReference type="Pfam" id="PF00717">
    <property type="entry name" value="Peptidase_S24"/>
    <property type="match status" value="1"/>
</dbReference>
<organism evidence="2 3">
    <name type="scientific">Herpetosiphon geysericola</name>
    <dbReference type="NCBI Taxonomy" id="70996"/>
    <lineage>
        <taxon>Bacteria</taxon>
        <taxon>Bacillati</taxon>
        <taxon>Chloroflexota</taxon>
        <taxon>Chloroflexia</taxon>
        <taxon>Herpetosiphonales</taxon>
        <taxon>Herpetosiphonaceae</taxon>
        <taxon>Herpetosiphon</taxon>
    </lineage>
</organism>
<dbReference type="STRING" id="70996.SE18_17330"/>
<evidence type="ECO:0000259" key="1">
    <source>
        <dbReference type="Pfam" id="PF00717"/>
    </source>
</evidence>
<dbReference type="Proteomes" id="UP000050277">
    <property type="component" value="Unassembled WGS sequence"/>
</dbReference>
<dbReference type="RefSeq" id="WP_054535713.1">
    <property type="nucleotide sequence ID" value="NZ_LGKP01000025.1"/>
</dbReference>
<dbReference type="OrthoDB" id="9827347at2"/>
<protein>
    <recommendedName>
        <fullName evidence="1">Peptidase S24/S26A/S26B/S26C domain-containing protein</fullName>
    </recommendedName>
</protein>
<accession>A0A0P6XZC5</accession>
<dbReference type="EMBL" id="LGKP01000025">
    <property type="protein sequence ID" value="KPL85407.1"/>
    <property type="molecule type" value="Genomic_DNA"/>
</dbReference>
<dbReference type="AlphaFoldDB" id="A0A0P6XZC5"/>
<evidence type="ECO:0000313" key="3">
    <source>
        <dbReference type="Proteomes" id="UP000050277"/>
    </source>
</evidence>
<feature type="domain" description="Peptidase S24/S26A/S26B/S26C" evidence="1">
    <location>
        <begin position="14"/>
        <end position="88"/>
    </location>
</feature>
<comment type="caution">
    <text evidence="2">The sequence shown here is derived from an EMBL/GenBank/DDBJ whole genome shotgun (WGS) entry which is preliminary data.</text>
</comment>
<dbReference type="InterPro" id="IPR036286">
    <property type="entry name" value="LexA/Signal_pep-like_sf"/>
</dbReference>
<gene>
    <name evidence="2" type="ORF">SE18_17330</name>
</gene>
<name>A0A0P6XZC5_9CHLR</name>
<keyword evidence="3" id="KW-1185">Reference proteome</keyword>
<proteinExistence type="predicted"/>